<sequence length="134" mass="15045">MAHFVLVDGELCKHGFSQPLLMPNSQGRKLRFARDSRGNLWKRPWGEGLSSKSCKARFLLANNAPRYPGDGKMLSCVPRARKHQSPTSCTNATRRKPLPVRSMGNGLSWTIPVSRGTKKVLDRRCCLLHKMGRS</sequence>
<protein>
    <submittedName>
        <fullName evidence="1">Uncharacterized protein</fullName>
    </submittedName>
</protein>
<dbReference type="AlphaFoldDB" id="A0AAW2LIY9"/>
<reference evidence="1" key="2">
    <citation type="journal article" date="2024" name="Plant">
        <title>Genomic evolution and insights into agronomic trait innovations of Sesamum species.</title>
        <authorList>
            <person name="Miao H."/>
            <person name="Wang L."/>
            <person name="Qu L."/>
            <person name="Liu H."/>
            <person name="Sun Y."/>
            <person name="Le M."/>
            <person name="Wang Q."/>
            <person name="Wei S."/>
            <person name="Zheng Y."/>
            <person name="Lin W."/>
            <person name="Duan Y."/>
            <person name="Cao H."/>
            <person name="Xiong S."/>
            <person name="Wang X."/>
            <person name="Wei L."/>
            <person name="Li C."/>
            <person name="Ma Q."/>
            <person name="Ju M."/>
            <person name="Zhao R."/>
            <person name="Li G."/>
            <person name="Mu C."/>
            <person name="Tian Q."/>
            <person name="Mei H."/>
            <person name="Zhang T."/>
            <person name="Gao T."/>
            <person name="Zhang H."/>
        </authorList>
    </citation>
    <scope>NUCLEOTIDE SEQUENCE</scope>
    <source>
        <strain evidence="1">G01</strain>
    </source>
</reference>
<gene>
    <name evidence="1" type="ORF">Sangu_2046500</name>
</gene>
<comment type="caution">
    <text evidence="1">The sequence shown here is derived from an EMBL/GenBank/DDBJ whole genome shotgun (WGS) entry which is preliminary data.</text>
</comment>
<proteinExistence type="predicted"/>
<accession>A0AAW2LIY9</accession>
<dbReference type="EMBL" id="JACGWK010000013">
    <property type="protein sequence ID" value="KAL0318903.1"/>
    <property type="molecule type" value="Genomic_DNA"/>
</dbReference>
<evidence type="ECO:0000313" key="1">
    <source>
        <dbReference type="EMBL" id="KAL0318903.1"/>
    </source>
</evidence>
<organism evidence="1">
    <name type="scientific">Sesamum angustifolium</name>
    <dbReference type="NCBI Taxonomy" id="2727405"/>
    <lineage>
        <taxon>Eukaryota</taxon>
        <taxon>Viridiplantae</taxon>
        <taxon>Streptophyta</taxon>
        <taxon>Embryophyta</taxon>
        <taxon>Tracheophyta</taxon>
        <taxon>Spermatophyta</taxon>
        <taxon>Magnoliopsida</taxon>
        <taxon>eudicotyledons</taxon>
        <taxon>Gunneridae</taxon>
        <taxon>Pentapetalae</taxon>
        <taxon>asterids</taxon>
        <taxon>lamiids</taxon>
        <taxon>Lamiales</taxon>
        <taxon>Pedaliaceae</taxon>
        <taxon>Sesamum</taxon>
    </lineage>
</organism>
<reference evidence="1" key="1">
    <citation type="submission" date="2020-06" db="EMBL/GenBank/DDBJ databases">
        <authorList>
            <person name="Li T."/>
            <person name="Hu X."/>
            <person name="Zhang T."/>
            <person name="Song X."/>
            <person name="Zhang H."/>
            <person name="Dai N."/>
            <person name="Sheng W."/>
            <person name="Hou X."/>
            <person name="Wei L."/>
        </authorList>
    </citation>
    <scope>NUCLEOTIDE SEQUENCE</scope>
    <source>
        <strain evidence="1">G01</strain>
        <tissue evidence="1">Leaf</tissue>
    </source>
</reference>
<name>A0AAW2LIY9_9LAMI</name>